<dbReference type="InterPro" id="IPR002125">
    <property type="entry name" value="CMP_dCMP_dom"/>
</dbReference>
<dbReference type="EC" id="3.5.4.33" evidence="2"/>
<dbReference type="GO" id="GO:0047974">
    <property type="term" value="F:guanosine deaminase activity"/>
    <property type="evidence" value="ECO:0007669"/>
    <property type="project" value="TreeGrafter"/>
</dbReference>
<keyword evidence="2" id="KW-0378">Hydrolase</keyword>
<sequence>MEHEKWLQQAIDMAITNVKDGGGPFAAIIVKDGKVIGSGTNRVHINHDPSAHAELLAIREACATLETINLSDCILYASGEPCPMCLGAAYWSSVGHIYYACSKTDAKLHAGFPNPLNSFFSDQQKKPTERYIPFTHYNTENALHPFEEWNERKKV</sequence>
<dbReference type="EMBL" id="JAUBDJ010000009">
    <property type="protein sequence ID" value="MDW0117984.1"/>
    <property type="molecule type" value="Genomic_DNA"/>
</dbReference>
<dbReference type="InterPro" id="IPR016193">
    <property type="entry name" value="Cytidine_deaminase-like"/>
</dbReference>
<gene>
    <name evidence="2" type="ORF">QTL97_13650</name>
</gene>
<name>A0AAW9AAA0_9BACL</name>
<evidence type="ECO:0000259" key="1">
    <source>
        <dbReference type="PROSITE" id="PS51747"/>
    </source>
</evidence>
<dbReference type="GO" id="GO:0052717">
    <property type="term" value="F:tRNA-specific adenosine-34 deaminase activity"/>
    <property type="evidence" value="ECO:0007669"/>
    <property type="project" value="UniProtKB-EC"/>
</dbReference>
<keyword evidence="3" id="KW-1185">Reference proteome</keyword>
<dbReference type="GO" id="GO:0006152">
    <property type="term" value="P:purine nucleoside catabolic process"/>
    <property type="evidence" value="ECO:0007669"/>
    <property type="project" value="TreeGrafter"/>
</dbReference>
<dbReference type="RefSeq" id="WP_283733769.1">
    <property type="nucleotide sequence ID" value="NZ_CP125968.1"/>
</dbReference>
<dbReference type="CDD" id="cd01285">
    <property type="entry name" value="nucleoside_deaminase"/>
    <property type="match status" value="1"/>
</dbReference>
<dbReference type="Pfam" id="PF00383">
    <property type="entry name" value="dCMP_cyt_deam_1"/>
    <property type="match status" value="1"/>
</dbReference>
<dbReference type="SUPFAM" id="SSF53927">
    <property type="entry name" value="Cytidine deaminase-like"/>
    <property type="match status" value="1"/>
</dbReference>
<dbReference type="PROSITE" id="PS51747">
    <property type="entry name" value="CYT_DCMP_DEAMINASES_2"/>
    <property type="match status" value="1"/>
</dbReference>
<reference evidence="2 3" key="1">
    <citation type="submission" date="2023-06" db="EMBL/GenBank/DDBJ databases">
        <title>Sporosarcina sp. nov., isolated from Korean traditional fermented seafood 'Jeotgal'.</title>
        <authorList>
            <person name="Yang A.I."/>
            <person name="Shin N.-R."/>
        </authorList>
    </citation>
    <scope>NUCLEOTIDE SEQUENCE [LARGE SCALE GENOMIC DNA]</scope>
    <source>
        <strain evidence="2 3">KCTC43456</strain>
    </source>
</reference>
<dbReference type="Proteomes" id="UP001271648">
    <property type="component" value="Unassembled WGS sequence"/>
</dbReference>
<dbReference type="AlphaFoldDB" id="A0AAW9AAA0"/>
<proteinExistence type="predicted"/>
<accession>A0AAW9AAA0</accession>
<dbReference type="PANTHER" id="PTHR11079:SF161">
    <property type="entry name" value="CMP_DCMP-TYPE DEAMINASE DOMAIN-CONTAINING PROTEIN"/>
    <property type="match status" value="1"/>
</dbReference>
<feature type="domain" description="CMP/dCMP-type deaminase" evidence="1">
    <location>
        <begin position="1"/>
        <end position="122"/>
    </location>
</feature>
<protein>
    <submittedName>
        <fullName evidence="2">Nucleoside deaminase</fullName>
        <ecNumber evidence="2">3.5.4.33</ecNumber>
    </submittedName>
</protein>
<dbReference type="PANTHER" id="PTHR11079">
    <property type="entry name" value="CYTOSINE DEAMINASE FAMILY MEMBER"/>
    <property type="match status" value="1"/>
</dbReference>
<comment type="caution">
    <text evidence="2">The sequence shown here is derived from an EMBL/GenBank/DDBJ whole genome shotgun (WGS) entry which is preliminary data.</text>
</comment>
<organism evidence="2 3">
    <name type="scientific">Sporosarcina thermotolerans</name>
    <dbReference type="NCBI Taxonomy" id="633404"/>
    <lineage>
        <taxon>Bacteria</taxon>
        <taxon>Bacillati</taxon>
        <taxon>Bacillota</taxon>
        <taxon>Bacilli</taxon>
        <taxon>Bacillales</taxon>
        <taxon>Caryophanaceae</taxon>
        <taxon>Sporosarcina</taxon>
    </lineage>
</organism>
<evidence type="ECO:0000313" key="2">
    <source>
        <dbReference type="EMBL" id="MDW0117984.1"/>
    </source>
</evidence>
<evidence type="ECO:0000313" key="3">
    <source>
        <dbReference type="Proteomes" id="UP001271648"/>
    </source>
</evidence>
<dbReference type="GO" id="GO:0002100">
    <property type="term" value="P:tRNA wobble adenosine to inosine editing"/>
    <property type="evidence" value="ECO:0007669"/>
    <property type="project" value="InterPro"/>
</dbReference>
<dbReference type="Gene3D" id="3.40.140.10">
    <property type="entry name" value="Cytidine Deaminase, domain 2"/>
    <property type="match status" value="1"/>
</dbReference>
<dbReference type="GO" id="GO:0046872">
    <property type="term" value="F:metal ion binding"/>
    <property type="evidence" value="ECO:0007669"/>
    <property type="project" value="UniProtKB-KW"/>
</dbReference>